<evidence type="ECO:0000256" key="1">
    <source>
        <dbReference type="ARBA" id="ARBA00010541"/>
    </source>
</evidence>
<feature type="chain" id="PRO_5045846177" evidence="4">
    <location>
        <begin position="23"/>
        <end position="353"/>
    </location>
</feature>
<evidence type="ECO:0000313" key="6">
    <source>
        <dbReference type="EMBL" id="MEP1061762.1"/>
    </source>
</evidence>
<dbReference type="Pfam" id="PF17820">
    <property type="entry name" value="PDZ_6"/>
    <property type="match status" value="1"/>
</dbReference>
<dbReference type="Gene3D" id="2.30.42.10">
    <property type="match status" value="1"/>
</dbReference>
<protein>
    <submittedName>
        <fullName evidence="6">S1C family serine protease</fullName>
    </submittedName>
</protein>
<gene>
    <name evidence="6" type="ORF">NDI38_25660</name>
</gene>
<sequence length="353" mass="37363">MKLNRWLWAGALLVLACTAVSCMPSREPFPLLQPDAASKTEQGHTQAASASVCQTVRPAVVTLYASTEFGSGSIVSPQGLVLTNYHVVQAAGDGQIRARGWNGSLFKGQVIATDPANDLALVQLDAREPLPEIRFAKASTFQAGQAVCAIGSPLGRTGVITLGTLKGTNENGDLQSSILLHPGNSGGPLLNQQGEMIGVNKAIWLSETGENVGIGFATATTIAQAFVEQNRQTATAIAQQSGFPEQDAMPQAPISFGFDLPIEPPTGASLPPKAPITKRLGALINEQSLVIQLVEPDSPAENAGLSAGDRLVAIDRQPLSRLEDLETFLSRRPSSAVFTISRDQQQQEIYLNF</sequence>
<keyword evidence="2 6" id="KW-0645">Protease</keyword>
<evidence type="ECO:0000313" key="7">
    <source>
        <dbReference type="Proteomes" id="UP001476950"/>
    </source>
</evidence>
<dbReference type="SUPFAM" id="SSF50156">
    <property type="entry name" value="PDZ domain-like"/>
    <property type="match status" value="1"/>
</dbReference>
<proteinExistence type="inferred from homology"/>
<reference evidence="6 7" key="1">
    <citation type="submission" date="2022-04" db="EMBL/GenBank/DDBJ databases">
        <title>Positive selection, recombination, and allopatry shape intraspecific diversity of widespread and dominant cyanobacteria.</title>
        <authorList>
            <person name="Wei J."/>
            <person name="Shu W."/>
            <person name="Hu C."/>
        </authorList>
    </citation>
    <scope>NUCLEOTIDE SEQUENCE [LARGE SCALE GENOMIC DNA]</scope>
    <source>
        <strain evidence="6 7">AS-A4</strain>
    </source>
</reference>
<dbReference type="Proteomes" id="UP001476950">
    <property type="component" value="Unassembled WGS sequence"/>
</dbReference>
<comment type="similarity">
    <text evidence="1">Belongs to the peptidase S1C family.</text>
</comment>
<dbReference type="EMBL" id="JAMPLM010000043">
    <property type="protein sequence ID" value="MEP1061762.1"/>
    <property type="molecule type" value="Genomic_DNA"/>
</dbReference>
<feature type="signal peptide" evidence="4">
    <location>
        <begin position="1"/>
        <end position="22"/>
    </location>
</feature>
<keyword evidence="7" id="KW-1185">Reference proteome</keyword>
<evidence type="ECO:0000259" key="5">
    <source>
        <dbReference type="PROSITE" id="PS50106"/>
    </source>
</evidence>
<dbReference type="RefSeq" id="WP_190451763.1">
    <property type="nucleotide sequence ID" value="NZ_JAMPLM010000043.1"/>
</dbReference>
<dbReference type="InterPro" id="IPR001478">
    <property type="entry name" value="PDZ"/>
</dbReference>
<dbReference type="PRINTS" id="PR00834">
    <property type="entry name" value="PROTEASES2C"/>
</dbReference>
<evidence type="ECO:0000256" key="2">
    <source>
        <dbReference type="ARBA" id="ARBA00022670"/>
    </source>
</evidence>
<comment type="caution">
    <text evidence="6">The sequence shown here is derived from an EMBL/GenBank/DDBJ whole genome shotgun (WGS) entry which is preliminary data.</text>
</comment>
<evidence type="ECO:0000256" key="3">
    <source>
        <dbReference type="ARBA" id="ARBA00022801"/>
    </source>
</evidence>
<dbReference type="PROSITE" id="PS51257">
    <property type="entry name" value="PROKAR_LIPOPROTEIN"/>
    <property type="match status" value="1"/>
</dbReference>
<dbReference type="InterPro" id="IPR041489">
    <property type="entry name" value="PDZ_6"/>
</dbReference>
<organism evidence="6 7">
    <name type="scientific">Stenomitos frigidus AS-A4</name>
    <dbReference type="NCBI Taxonomy" id="2933935"/>
    <lineage>
        <taxon>Bacteria</taxon>
        <taxon>Bacillati</taxon>
        <taxon>Cyanobacteriota</taxon>
        <taxon>Cyanophyceae</taxon>
        <taxon>Leptolyngbyales</taxon>
        <taxon>Leptolyngbyaceae</taxon>
        <taxon>Stenomitos</taxon>
    </lineage>
</organism>
<dbReference type="PANTHER" id="PTHR22939">
    <property type="entry name" value="SERINE PROTEASE FAMILY S1C HTRA-RELATED"/>
    <property type="match status" value="1"/>
</dbReference>
<dbReference type="GO" id="GO:0008233">
    <property type="term" value="F:peptidase activity"/>
    <property type="evidence" value="ECO:0007669"/>
    <property type="project" value="UniProtKB-KW"/>
</dbReference>
<keyword evidence="3" id="KW-0378">Hydrolase</keyword>
<dbReference type="InterPro" id="IPR009003">
    <property type="entry name" value="Peptidase_S1_PA"/>
</dbReference>
<dbReference type="PANTHER" id="PTHR22939:SF129">
    <property type="entry name" value="SERINE PROTEASE HTRA2, MITOCHONDRIAL"/>
    <property type="match status" value="1"/>
</dbReference>
<keyword evidence="4" id="KW-0732">Signal</keyword>
<accession>A0ABV0KR95</accession>
<dbReference type="GO" id="GO:0006508">
    <property type="term" value="P:proteolysis"/>
    <property type="evidence" value="ECO:0007669"/>
    <property type="project" value="UniProtKB-KW"/>
</dbReference>
<dbReference type="SMART" id="SM00228">
    <property type="entry name" value="PDZ"/>
    <property type="match status" value="1"/>
</dbReference>
<dbReference type="InterPro" id="IPR001940">
    <property type="entry name" value="Peptidase_S1C"/>
</dbReference>
<dbReference type="Gene3D" id="2.40.10.120">
    <property type="match status" value="1"/>
</dbReference>
<dbReference type="SUPFAM" id="SSF50494">
    <property type="entry name" value="Trypsin-like serine proteases"/>
    <property type="match status" value="1"/>
</dbReference>
<feature type="domain" description="PDZ" evidence="5">
    <location>
        <begin position="280"/>
        <end position="344"/>
    </location>
</feature>
<evidence type="ECO:0000256" key="4">
    <source>
        <dbReference type="SAM" id="SignalP"/>
    </source>
</evidence>
<name>A0ABV0KR95_9CYAN</name>
<dbReference type="Pfam" id="PF13365">
    <property type="entry name" value="Trypsin_2"/>
    <property type="match status" value="1"/>
</dbReference>
<dbReference type="PROSITE" id="PS50106">
    <property type="entry name" value="PDZ"/>
    <property type="match status" value="1"/>
</dbReference>
<dbReference type="InterPro" id="IPR036034">
    <property type="entry name" value="PDZ_sf"/>
</dbReference>